<protein>
    <submittedName>
        <fullName evidence="2">Uncharacterized protein</fullName>
    </submittedName>
</protein>
<gene>
    <name evidence="2" type="ORF">V6N12_048117</name>
</gene>
<dbReference type="Proteomes" id="UP001472677">
    <property type="component" value="Unassembled WGS sequence"/>
</dbReference>
<keyword evidence="3" id="KW-1185">Reference proteome</keyword>
<evidence type="ECO:0000313" key="3">
    <source>
        <dbReference type="Proteomes" id="UP001472677"/>
    </source>
</evidence>
<accession>A0ABR2B565</accession>
<reference evidence="2 3" key="1">
    <citation type="journal article" date="2024" name="G3 (Bethesda)">
        <title>Genome assembly of Hibiscus sabdariffa L. provides insights into metabolisms of medicinal natural products.</title>
        <authorList>
            <person name="Kim T."/>
        </authorList>
    </citation>
    <scope>NUCLEOTIDE SEQUENCE [LARGE SCALE GENOMIC DNA]</scope>
    <source>
        <strain evidence="2">TK-2024</strain>
        <tissue evidence="2">Old leaves</tissue>
    </source>
</reference>
<feature type="compositionally biased region" description="Basic and acidic residues" evidence="1">
    <location>
        <begin position="220"/>
        <end position="229"/>
    </location>
</feature>
<name>A0ABR2B565_9ROSI</name>
<evidence type="ECO:0000313" key="2">
    <source>
        <dbReference type="EMBL" id="KAK8502003.1"/>
    </source>
</evidence>
<dbReference type="EMBL" id="JBBPBM010000178">
    <property type="protein sequence ID" value="KAK8502003.1"/>
    <property type="molecule type" value="Genomic_DNA"/>
</dbReference>
<feature type="region of interest" description="Disordered" evidence="1">
    <location>
        <begin position="206"/>
        <end position="229"/>
    </location>
</feature>
<dbReference type="PANTHER" id="PTHR10830">
    <property type="entry name" value="DOLICHYL-DIPHOSPHOOLIGOSACCHARIDE--PROTEIN GLYCOSYLTRANSFERASE 48 KDA SUBUNIT"/>
    <property type="match status" value="1"/>
</dbReference>
<organism evidence="2 3">
    <name type="scientific">Hibiscus sabdariffa</name>
    <name type="common">roselle</name>
    <dbReference type="NCBI Taxonomy" id="183260"/>
    <lineage>
        <taxon>Eukaryota</taxon>
        <taxon>Viridiplantae</taxon>
        <taxon>Streptophyta</taxon>
        <taxon>Embryophyta</taxon>
        <taxon>Tracheophyta</taxon>
        <taxon>Spermatophyta</taxon>
        <taxon>Magnoliopsida</taxon>
        <taxon>eudicotyledons</taxon>
        <taxon>Gunneridae</taxon>
        <taxon>Pentapetalae</taxon>
        <taxon>rosids</taxon>
        <taxon>malvids</taxon>
        <taxon>Malvales</taxon>
        <taxon>Malvaceae</taxon>
        <taxon>Malvoideae</taxon>
        <taxon>Hibiscus</taxon>
    </lineage>
</organism>
<dbReference type="PANTHER" id="PTHR10830:SF0">
    <property type="entry name" value="DOLICHYL-DIPHOSPHOOLIGOSACCHARIDE--PROTEIN GLYCOSYLTRANSFERASE 48 KDA SUBUNIT"/>
    <property type="match status" value="1"/>
</dbReference>
<dbReference type="InterPro" id="IPR005013">
    <property type="entry name" value="DDOST_48_kDa_subunit"/>
</dbReference>
<sequence length="229" mass="25254">MTTIVETYEANTKMMKQNNGILQEMLRKLKLLSAHLGILDGNEISEASEVAAQQDPPEMEIHQMFDGLSTPTNTKIVDKTIQDRFGGSIDVVGIINCVDFGHDLVIAAEVNASGLIREVATEYGVGFDVDHVTMVIDHTGYTVSEIEGGHTLIASGMILESKEIIAPVFFSGHWSLIEKNGPSSEEKASKSARKPWCFNGFKKWRRNDSKSETSPLPLYERSDSEAFMG</sequence>
<evidence type="ECO:0000256" key="1">
    <source>
        <dbReference type="SAM" id="MobiDB-lite"/>
    </source>
</evidence>
<comment type="caution">
    <text evidence="2">The sequence shown here is derived from an EMBL/GenBank/DDBJ whole genome shotgun (WGS) entry which is preliminary data.</text>
</comment>
<proteinExistence type="predicted"/>